<keyword evidence="2" id="KW-1185">Reference proteome</keyword>
<proteinExistence type="predicted"/>
<evidence type="ECO:0000313" key="2">
    <source>
        <dbReference type="Proteomes" id="UP000663828"/>
    </source>
</evidence>
<dbReference type="AlphaFoldDB" id="A0A816HLA2"/>
<evidence type="ECO:0000313" key="1">
    <source>
        <dbReference type="EMBL" id="CAF1687248.1"/>
    </source>
</evidence>
<organism evidence="1 2">
    <name type="scientific">Adineta ricciae</name>
    <name type="common">Rotifer</name>
    <dbReference type="NCBI Taxonomy" id="249248"/>
    <lineage>
        <taxon>Eukaryota</taxon>
        <taxon>Metazoa</taxon>
        <taxon>Spiralia</taxon>
        <taxon>Gnathifera</taxon>
        <taxon>Rotifera</taxon>
        <taxon>Eurotatoria</taxon>
        <taxon>Bdelloidea</taxon>
        <taxon>Adinetida</taxon>
        <taxon>Adinetidae</taxon>
        <taxon>Adineta</taxon>
    </lineage>
</organism>
<sequence>MTLLYLIKNLLDESNPSEQTKVLNELREHLNRMCTAGHLGTTHAHACQRILDIVQSYEQLPTDDSNTEQHDLQKRFFCNGFIGCRNAGR</sequence>
<gene>
    <name evidence="1" type="ORF">XAT740_LOCUS62313</name>
</gene>
<reference evidence="1" key="1">
    <citation type="submission" date="2021-02" db="EMBL/GenBank/DDBJ databases">
        <authorList>
            <person name="Nowell W R."/>
        </authorList>
    </citation>
    <scope>NUCLEOTIDE SEQUENCE</scope>
</reference>
<dbReference type="Proteomes" id="UP000663828">
    <property type="component" value="Unassembled WGS sequence"/>
</dbReference>
<comment type="caution">
    <text evidence="1">The sequence shown here is derived from an EMBL/GenBank/DDBJ whole genome shotgun (WGS) entry which is preliminary data.</text>
</comment>
<name>A0A816HLA2_ADIRI</name>
<accession>A0A816HLA2</accession>
<dbReference type="EMBL" id="CAJNOR010017377">
    <property type="protein sequence ID" value="CAF1687248.1"/>
    <property type="molecule type" value="Genomic_DNA"/>
</dbReference>
<protein>
    <submittedName>
        <fullName evidence="1">Uncharacterized protein</fullName>
    </submittedName>
</protein>